<evidence type="ECO:0000313" key="1">
    <source>
        <dbReference type="EMBL" id="MBC5991810.1"/>
    </source>
</evidence>
<accession>A0A923SM45</accession>
<organism evidence="1 2">
    <name type="scientific">Pontibacter cellulosilyticus</name>
    <dbReference type="NCBI Taxonomy" id="1720253"/>
    <lineage>
        <taxon>Bacteria</taxon>
        <taxon>Pseudomonadati</taxon>
        <taxon>Bacteroidota</taxon>
        <taxon>Cytophagia</taxon>
        <taxon>Cytophagales</taxon>
        <taxon>Hymenobacteraceae</taxon>
        <taxon>Pontibacter</taxon>
    </lineage>
</organism>
<name>A0A923SM45_9BACT</name>
<sequence>MERASVDPRAVPPVETLYHFRLEPAAERSETFGKAAEQNAWLAFATGASGVVLTVTATRVLALSQPLDVWLT</sequence>
<keyword evidence="2" id="KW-1185">Reference proteome</keyword>
<dbReference type="EMBL" id="JACRVF010000001">
    <property type="protein sequence ID" value="MBC5991810.1"/>
    <property type="molecule type" value="Genomic_DNA"/>
</dbReference>
<dbReference type="Proteomes" id="UP000603640">
    <property type="component" value="Unassembled WGS sequence"/>
</dbReference>
<gene>
    <name evidence="1" type="ORF">H8S84_03055</name>
</gene>
<dbReference type="AlphaFoldDB" id="A0A923SM45"/>
<protein>
    <submittedName>
        <fullName evidence="1">Uncharacterized protein</fullName>
    </submittedName>
</protein>
<evidence type="ECO:0000313" key="2">
    <source>
        <dbReference type="Proteomes" id="UP000603640"/>
    </source>
</evidence>
<dbReference type="RefSeq" id="WP_187065795.1">
    <property type="nucleotide sequence ID" value="NZ_JACRVF010000001.1"/>
</dbReference>
<reference evidence="1" key="1">
    <citation type="submission" date="2020-08" db="EMBL/GenBank/DDBJ databases">
        <title>Pontibacter sp. SD6 16S ribosomal RNA gene Genome sequencing and assembly.</title>
        <authorList>
            <person name="Kang M."/>
        </authorList>
    </citation>
    <scope>NUCLEOTIDE SEQUENCE</scope>
    <source>
        <strain evidence="1">SD6</strain>
    </source>
</reference>
<comment type="caution">
    <text evidence="1">The sequence shown here is derived from an EMBL/GenBank/DDBJ whole genome shotgun (WGS) entry which is preliminary data.</text>
</comment>
<proteinExistence type="predicted"/>